<name>A0A833JE14_9BACT</name>
<dbReference type="SMART" id="SM00062">
    <property type="entry name" value="PBPb"/>
    <property type="match status" value="1"/>
</dbReference>
<evidence type="ECO:0000313" key="4">
    <source>
        <dbReference type="EMBL" id="KAB8032084.1"/>
    </source>
</evidence>
<gene>
    <name evidence="4" type="ORF">GCL57_05405</name>
</gene>
<comment type="caution">
    <text evidence="4">The sequence shown here is derived from an EMBL/GenBank/DDBJ whole genome shotgun (WGS) entry which is preliminary data.</text>
</comment>
<protein>
    <submittedName>
        <fullName evidence="4">Transporter substrate-binding domain-containing protein</fullName>
    </submittedName>
</protein>
<feature type="signal peptide" evidence="2">
    <location>
        <begin position="1"/>
        <end position="23"/>
    </location>
</feature>
<dbReference type="Pfam" id="PF00497">
    <property type="entry name" value="SBP_bac_3"/>
    <property type="match status" value="1"/>
</dbReference>
<dbReference type="PANTHER" id="PTHR35936:SF17">
    <property type="entry name" value="ARGININE-BINDING EXTRACELLULAR PROTEIN ARTP"/>
    <property type="match status" value="1"/>
</dbReference>
<keyword evidence="5" id="KW-1185">Reference proteome</keyword>
<dbReference type="SUPFAM" id="SSF53850">
    <property type="entry name" value="Periplasmic binding protein-like II"/>
    <property type="match status" value="1"/>
</dbReference>
<dbReference type="EMBL" id="WFLN01000005">
    <property type="protein sequence ID" value="KAB8032084.1"/>
    <property type="molecule type" value="Genomic_DNA"/>
</dbReference>
<organism evidence="4 5">
    <name type="scientific">Fluviispira multicolorata</name>
    <dbReference type="NCBI Taxonomy" id="2654512"/>
    <lineage>
        <taxon>Bacteria</taxon>
        <taxon>Pseudomonadati</taxon>
        <taxon>Bdellovibrionota</taxon>
        <taxon>Oligoflexia</taxon>
        <taxon>Silvanigrellales</taxon>
        <taxon>Silvanigrellaceae</taxon>
        <taxon>Fluviispira</taxon>
    </lineage>
</organism>
<evidence type="ECO:0000256" key="2">
    <source>
        <dbReference type="SAM" id="SignalP"/>
    </source>
</evidence>
<feature type="chain" id="PRO_5032547833" evidence="2">
    <location>
        <begin position="24"/>
        <end position="266"/>
    </location>
</feature>
<feature type="domain" description="Solute-binding protein family 3/N-terminal" evidence="3">
    <location>
        <begin position="34"/>
        <end position="257"/>
    </location>
</feature>
<evidence type="ECO:0000256" key="1">
    <source>
        <dbReference type="ARBA" id="ARBA00022729"/>
    </source>
</evidence>
<proteinExistence type="predicted"/>
<sequence>MTLKKLFFLFLSQLIFINFSAFSQTLTRIKKEGELRVCTSAGYAPFEVKSSSGEWVGFDIKMFELFSKVLNVKLNMLDIRWEGVFPALLAMKCDFITGGMSVTKEREKVINFSDPIYKSGNSLVVSMKAKDKYKVLSDLDKVGVKIAVKTGNTADFFLKKVLKHAKILRFDTNADLITAVLENRTDAFAQDSIFSMMASSEHKGKLYILKDKLNYEDLAVGIRKKDTALLKEFNNFLGEWKKNGGYDKAVHYYLESDDWRAELKHE</sequence>
<evidence type="ECO:0000313" key="5">
    <source>
        <dbReference type="Proteomes" id="UP000442694"/>
    </source>
</evidence>
<reference evidence="4 5" key="1">
    <citation type="submission" date="2019-10" db="EMBL/GenBank/DDBJ databases">
        <title>New genus of Silvanigrellaceae.</title>
        <authorList>
            <person name="Pitt A."/>
            <person name="Hahn M.W."/>
        </authorList>
    </citation>
    <scope>NUCLEOTIDE SEQUENCE [LARGE SCALE GENOMIC DNA]</scope>
    <source>
        <strain evidence="4 5">33A1-SZDP</strain>
    </source>
</reference>
<dbReference type="InterPro" id="IPR001638">
    <property type="entry name" value="Solute-binding_3/MltF_N"/>
</dbReference>
<keyword evidence="1 2" id="KW-0732">Signal</keyword>
<dbReference type="PANTHER" id="PTHR35936">
    <property type="entry name" value="MEMBRANE-BOUND LYTIC MUREIN TRANSGLYCOSYLASE F"/>
    <property type="match status" value="1"/>
</dbReference>
<dbReference type="AlphaFoldDB" id="A0A833JE14"/>
<accession>A0A833JE14</accession>
<evidence type="ECO:0000259" key="3">
    <source>
        <dbReference type="SMART" id="SM00062"/>
    </source>
</evidence>
<dbReference type="Gene3D" id="3.40.190.10">
    <property type="entry name" value="Periplasmic binding protein-like II"/>
    <property type="match status" value="2"/>
</dbReference>
<dbReference type="Proteomes" id="UP000442694">
    <property type="component" value="Unassembled WGS sequence"/>
</dbReference>